<keyword evidence="1" id="KW-1133">Transmembrane helix</keyword>
<name>A0ABT0T0A6_9GAMM</name>
<evidence type="ECO:0000313" key="2">
    <source>
        <dbReference type="EMBL" id="MCL7940351.1"/>
    </source>
</evidence>
<proteinExistence type="predicted"/>
<evidence type="ECO:0000256" key="1">
    <source>
        <dbReference type="SAM" id="Phobius"/>
    </source>
</evidence>
<accession>A0ABT0T0A6</accession>
<reference evidence="2" key="1">
    <citation type="submission" date="2022-05" db="EMBL/GenBank/DDBJ databases">
        <title>Halomonas geminus sp. nov. and Halomonas llamarensis sp. nov. isolated from high-altitude salars of the Atacama Desert.</title>
        <authorList>
            <person name="Hintersatz C."/>
            <person name="Rojas L.A."/>
            <person name="Wei T.-S."/>
            <person name="Kutschke S."/>
            <person name="Lehmann F."/>
            <person name="Jain R."/>
            <person name="Pollmann K."/>
        </authorList>
    </citation>
    <scope>NUCLEOTIDE SEQUENCE</scope>
    <source>
        <strain evidence="2">ATCH28</strain>
    </source>
</reference>
<dbReference type="EMBL" id="JAMJPK010000003">
    <property type="protein sequence ID" value="MCL7940351.1"/>
    <property type="molecule type" value="Genomic_DNA"/>
</dbReference>
<protein>
    <submittedName>
        <fullName evidence="2">Uncharacterized protein</fullName>
    </submittedName>
</protein>
<comment type="caution">
    <text evidence="2">The sequence shown here is derived from an EMBL/GenBank/DDBJ whole genome shotgun (WGS) entry which is preliminary data.</text>
</comment>
<dbReference type="Proteomes" id="UP001165369">
    <property type="component" value="Unassembled WGS sequence"/>
</dbReference>
<feature type="transmembrane region" description="Helical" evidence="1">
    <location>
        <begin position="68"/>
        <end position="89"/>
    </location>
</feature>
<feature type="transmembrane region" description="Helical" evidence="1">
    <location>
        <begin position="164"/>
        <end position="184"/>
    </location>
</feature>
<evidence type="ECO:0000313" key="3">
    <source>
        <dbReference type="Proteomes" id="UP001165369"/>
    </source>
</evidence>
<sequence>MSLPPDDAPEEIPLDRVYEEYVRLSNVCNDYIQRSLGDIRLFGSIGALLAWDPLARLFELDAQLQQPVTPVGFLVLLLVIVMVMFFDLLKQSIFFFHLQRMQALERVLNRAAGDRGELFHIASGWPDWFRRYHAPAANGFWGVFYLLVVVFPSIILYLQEYAAWLFVYLPTAVVLLGVHARCALRVLNSLKP</sequence>
<keyword evidence="1" id="KW-0472">Membrane</keyword>
<keyword evidence="3" id="KW-1185">Reference proteome</keyword>
<feature type="transmembrane region" description="Helical" evidence="1">
    <location>
        <begin position="139"/>
        <end position="158"/>
    </location>
</feature>
<keyword evidence="1" id="KW-0812">Transmembrane</keyword>
<gene>
    <name evidence="2" type="ORF">M8009_08575</name>
</gene>
<organism evidence="2 3">
    <name type="scientific">Halomonas gemina</name>
    <dbReference type="NCBI Taxonomy" id="2945105"/>
    <lineage>
        <taxon>Bacteria</taxon>
        <taxon>Pseudomonadati</taxon>
        <taxon>Pseudomonadota</taxon>
        <taxon>Gammaproteobacteria</taxon>
        <taxon>Oceanospirillales</taxon>
        <taxon>Halomonadaceae</taxon>
        <taxon>Halomonas</taxon>
    </lineage>
</organism>
<dbReference type="RefSeq" id="WP_250060405.1">
    <property type="nucleotide sequence ID" value="NZ_JAMJPK010000003.1"/>
</dbReference>